<organism evidence="1">
    <name type="scientific">Hexamita inflata</name>
    <dbReference type="NCBI Taxonomy" id="28002"/>
    <lineage>
        <taxon>Eukaryota</taxon>
        <taxon>Metamonada</taxon>
        <taxon>Diplomonadida</taxon>
        <taxon>Hexamitidae</taxon>
        <taxon>Hexamitinae</taxon>
        <taxon>Hexamita</taxon>
    </lineage>
</organism>
<keyword evidence="3" id="KW-1185">Reference proteome</keyword>
<sequence>MGQQTNTRINKDAMLTQYYYSLQFSHKTWFQVDFEKLEKDFTIFVCFGYWISGKKARLVEDTGSELANTNRLGQMNIQVLTRLLEVLETELTCLFTGLHLHDASGSHLFPHVRIHGHQSDSLNFILFCLHFV</sequence>
<gene>
    <name evidence="1" type="ORF">HINF_LOCUS13302</name>
    <name evidence="2" type="ORF">HINF_LOCUS65281</name>
</gene>
<dbReference type="Proteomes" id="UP001642409">
    <property type="component" value="Unassembled WGS sequence"/>
</dbReference>
<dbReference type="EMBL" id="CATOUU010000346">
    <property type="protein sequence ID" value="CAI9925657.1"/>
    <property type="molecule type" value="Genomic_DNA"/>
</dbReference>
<proteinExistence type="predicted"/>
<reference evidence="1" key="1">
    <citation type="submission" date="2023-06" db="EMBL/GenBank/DDBJ databases">
        <authorList>
            <person name="Kurt Z."/>
        </authorList>
    </citation>
    <scope>NUCLEOTIDE SEQUENCE</scope>
</reference>
<evidence type="ECO:0000313" key="1">
    <source>
        <dbReference type="EMBL" id="CAI9925657.1"/>
    </source>
</evidence>
<comment type="caution">
    <text evidence="1">The sequence shown here is derived from an EMBL/GenBank/DDBJ whole genome shotgun (WGS) entry which is preliminary data.</text>
</comment>
<protein>
    <submittedName>
        <fullName evidence="2">Hypothetical_protein</fullName>
    </submittedName>
</protein>
<name>A0AA86NSF9_9EUKA</name>
<dbReference type="EMBL" id="CAXDID020000427">
    <property type="protein sequence ID" value="CAL6090377.1"/>
    <property type="molecule type" value="Genomic_DNA"/>
</dbReference>
<evidence type="ECO:0000313" key="2">
    <source>
        <dbReference type="EMBL" id="CAL6090377.1"/>
    </source>
</evidence>
<evidence type="ECO:0000313" key="3">
    <source>
        <dbReference type="Proteomes" id="UP001642409"/>
    </source>
</evidence>
<accession>A0AA86NSF9</accession>
<dbReference type="AlphaFoldDB" id="A0AA86NSF9"/>
<reference evidence="2 3" key="2">
    <citation type="submission" date="2024-07" db="EMBL/GenBank/DDBJ databases">
        <authorList>
            <person name="Akdeniz Z."/>
        </authorList>
    </citation>
    <scope>NUCLEOTIDE SEQUENCE [LARGE SCALE GENOMIC DNA]</scope>
</reference>